<reference evidence="1 2" key="1">
    <citation type="submission" date="2015-09" db="EMBL/GenBank/DDBJ databases">
        <title>Trachymyrmex zeteki WGS genome.</title>
        <authorList>
            <person name="Nygaard S."/>
            <person name="Hu H."/>
            <person name="Boomsma J."/>
            <person name="Zhang G."/>
        </authorList>
    </citation>
    <scope>NUCLEOTIDE SEQUENCE [LARGE SCALE GENOMIC DNA]</scope>
    <source>
        <strain evidence="1">Tzet28-1</strain>
        <tissue evidence="1">Whole body</tissue>
    </source>
</reference>
<dbReference type="STRING" id="64791.A0A151X0B7"/>
<dbReference type="KEGG" id="mzt:108724206"/>
<evidence type="ECO:0008006" key="3">
    <source>
        <dbReference type="Google" id="ProtNLM"/>
    </source>
</evidence>
<dbReference type="OrthoDB" id="5876637at2759"/>
<dbReference type="GO" id="GO:0005634">
    <property type="term" value="C:nucleus"/>
    <property type="evidence" value="ECO:0007669"/>
    <property type="project" value="TreeGrafter"/>
</dbReference>
<keyword evidence="2" id="KW-1185">Reference proteome</keyword>
<dbReference type="Proteomes" id="UP000075809">
    <property type="component" value="Unassembled WGS sequence"/>
</dbReference>
<dbReference type="EMBL" id="KQ982617">
    <property type="protein sequence ID" value="KYQ53791.1"/>
    <property type="molecule type" value="Genomic_DNA"/>
</dbReference>
<sequence>MGRKIPGKKHRGIKDKQRFKHVAELELCTNTASKNVYEQVMPKSLERIIKLKEAVKINTGILKRKKKKKKKNALICIGGGLQHHKPNHPKAKLDKVIPVLQQRPGESSKQFMHRVSRDTYNFLKEVAFEKKYGIQIERNSNTSEIQAITKCKHKKDTIETLEIKHKNINRKKILESSATSSKNEKRKLKVCARKEKKLESFNEFERLQDKIVFGEVVYEPPKLEIKSNKINEVRKPKNLLLNSLLKGSQEDVFASKVINRFRKKKHLPETERRKLEEQQILQPTNN</sequence>
<accession>A0A151X0B7</accession>
<proteinExistence type="predicted"/>
<evidence type="ECO:0000313" key="1">
    <source>
        <dbReference type="EMBL" id="KYQ53791.1"/>
    </source>
</evidence>
<name>A0A151X0B7_9HYME</name>
<dbReference type="PANTHER" id="PTHR21838">
    <property type="entry name" value="COILED-COIL DOMAIN-CONTAINING PROTEIN 137"/>
    <property type="match status" value="1"/>
</dbReference>
<evidence type="ECO:0000313" key="2">
    <source>
        <dbReference type="Proteomes" id="UP000075809"/>
    </source>
</evidence>
<dbReference type="InterPro" id="IPR026680">
    <property type="entry name" value="CCDC137"/>
</dbReference>
<gene>
    <name evidence="1" type="ORF">ALC60_07274</name>
</gene>
<organism evidence="1 2">
    <name type="scientific">Mycetomoellerius zeteki</name>
    <dbReference type="NCBI Taxonomy" id="64791"/>
    <lineage>
        <taxon>Eukaryota</taxon>
        <taxon>Metazoa</taxon>
        <taxon>Ecdysozoa</taxon>
        <taxon>Arthropoda</taxon>
        <taxon>Hexapoda</taxon>
        <taxon>Insecta</taxon>
        <taxon>Pterygota</taxon>
        <taxon>Neoptera</taxon>
        <taxon>Endopterygota</taxon>
        <taxon>Hymenoptera</taxon>
        <taxon>Apocrita</taxon>
        <taxon>Aculeata</taxon>
        <taxon>Formicoidea</taxon>
        <taxon>Formicidae</taxon>
        <taxon>Myrmicinae</taxon>
        <taxon>Mycetomoellerius</taxon>
    </lineage>
</organism>
<protein>
    <recommendedName>
        <fullName evidence="3">Coiled-coil domain-containing protein 137</fullName>
    </recommendedName>
</protein>
<dbReference type="AlphaFoldDB" id="A0A151X0B7"/>
<dbReference type="PANTHER" id="PTHR21838:SF2">
    <property type="entry name" value="COILED-COIL DOMAIN-CONTAINING PROTEIN 137"/>
    <property type="match status" value="1"/>
</dbReference>